<sequence>MDKYEQRRQRLLWLRDHECDGSSAELGRRIEREASYVTRMLYPEGKAGKKRIGEELADLVEHKFSKPKGWMDGVEAELAPAEEAKLPAVDPITMEVVALMARMSPAAKNQMLWAAKMLLGPDVQRPQIKGKSDRAA</sequence>
<dbReference type="Proteomes" id="UP000001817">
    <property type="component" value="Chromosome 1"/>
</dbReference>
<keyword evidence="2" id="KW-1185">Reference proteome</keyword>
<dbReference type="KEGG" id="bxb:DR64_775"/>
<dbReference type="DNASU" id="4001882"/>
<protein>
    <submittedName>
        <fullName evidence="1">Uncharacterized protein</fullName>
    </submittedName>
</protein>
<proteinExistence type="predicted"/>
<dbReference type="SMR" id="Q141U9"/>
<dbReference type="STRING" id="266265.Bxe_A3089"/>
<name>Q141U9_PARXL</name>
<organism evidence="1 2">
    <name type="scientific">Paraburkholderia xenovorans (strain LB400)</name>
    <dbReference type="NCBI Taxonomy" id="266265"/>
    <lineage>
        <taxon>Bacteria</taxon>
        <taxon>Pseudomonadati</taxon>
        <taxon>Pseudomonadota</taxon>
        <taxon>Betaproteobacteria</taxon>
        <taxon>Burkholderiales</taxon>
        <taxon>Burkholderiaceae</taxon>
        <taxon>Paraburkholderia</taxon>
    </lineage>
</organism>
<evidence type="ECO:0000313" key="2">
    <source>
        <dbReference type="Proteomes" id="UP000001817"/>
    </source>
</evidence>
<dbReference type="eggNOG" id="COG1974">
    <property type="taxonomic scope" value="Bacteria"/>
</dbReference>
<dbReference type="EMBL" id="CP000270">
    <property type="protein sequence ID" value="ABE29890.1"/>
    <property type="molecule type" value="Genomic_DNA"/>
</dbReference>
<gene>
    <name evidence="1" type="ORF">Bxe_A3089</name>
</gene>
<reference evidence="1 2" key="1">
    <citation type="journal article" date="2006" name="Proc. Natl. Acad. Sci. U.S.A.">
        <title>Burkholderia xenovorans LB400 harbors a multi-replicon, 9.73-Mbp genome shaped for versatility.</title>
        <authorList>
            <person name="Chain P.S."/>
            <person name="Denef V.J."/>
            <person name="Konstantinidis K.T."/>
            <person name="Vergez L.M."/>
            <person name="Agullo L."/>
            <person name="Reyes V.L."/>
            <person name="Hauser L."/>
            <person name="Cordova M."/>
            <person name="Gomez L."/>
            <person name="Gonzalez M."/>
            <person name="Land M."/>
            <person name="Lao V."/>
            <person name="Larimer F."/>
            <person name="LiPuma J.J."/>
            <person name="Mahenthiralingam E."/>
            <person name="Malfatti S.A."/>
            <person name="Marx C.J."/>
            <person name="Parnell J.J."/>
            <person name="Ramette A."/>
            <person name="Richardson P."/>
            <person name="Seeger M."/>
            <person name="Smith D."/>
            <person name="Spilker T."/>
            <person name="Sul W.J."/>
            <person name="Tsoi T.V."/>
            <person name="Ulrich L.E."/>
            <person name="Zhulin I.B."/>
            <person name="Tiedje J.M."/>
        </authorList>
    </citation>
    <scope>NUCLEOTIDE SEQUENCE [LARGE SCALE GENOMIC DNA]</scope>
    <source>
        <strain evidence="1 2">LB400</strain>
    </source>
</reference>
<accession>Q141U9</accession>
<dbReference type="KEGG" id="bxe:Bxe_A3089"/>
<dbReference type="RefSeq" id="WP_011487604.1">
    <property type="nucleotide sequence ID" value="NC_007951.1"/>
</dbReference>
<dbReference type="AlphaFoldDB" id="Q141U9"/>
<evidence type="ECO:0000313" key="1">
    <source>
        <dbReference type="EMBL" id="ABE29890.1"/>
    </source>
</evidence>